<organism evidence="2 3">
    <name type="scientific">Sphingopyxis macrogoltabida</name>
    <name type="common">Sphingomonas macrogoltabidus</name>
    <dbReference type="NCBI Taxonomy" id="33050"/>
    <lineage>
        <taxon>Bacteria</taxon>
        <taxon>Pseudomonadati</taxon>
        <taxon>Pseudomonadota</taxon>
        <taxon>Alphaproteobacteria</taxon>
        <taxon>Sphingomonadales</taxon>
        <taxon>Sphingomonadaceae</taxon>
        <taxon>Sphingopyxis</taxon>
    </lineage>
</organism>
<feature type="domain" description="IraD/Gp25-like" evidence="1">
    <location>
        <begin position="14"/>
        <end position="97"/>
    </location>
</feature>
<evidence type="ECO:0000313" key="2">
    <source>
        <dbReference type="EMBL" id="PZQ20026.1"/>
    </source>
</evidence>
<name>A0A2W5KSM0_SPHMC</name>
<dbReference type="EMBL" id="QFPJ01000104">
    <property type="protein sequence ID" value="PZQ20026.1"/>
    <property type="molecule type" value="Genomic_DNA"/>
</dbReference>
<dbReference type="Pfam" id="PF04965">
    <property type="entry name" value="GPW_gp25"/>
    <property type="match status" value="1"/>
</dbReference>
<dbReference type="AlphaFoldDB" id="A0A2W5KSM0"/>
<gene>
    <name evidence="2" type="ORF">DI569_16685</name>
</gene>
<protein>
    <submittedName>
        <fullName evidence="2">Oxidoreductase</fullName>
    </submittedName>
</protein>
<sequence length="116" mass="12565">MTGMSRATGAALDGIEHIRQSVLDILSTMIGTRVGRRDYGSLLPELIDQPMTGPNILRLYAATAVALSRWERRLRLRRVSLAAGSVPGAAVLTIDAERTDAPPTNSRTRLTIPLTL</sequence>
<dbReference type="Gene3D" id="3.10.450.40">
    <property type="match status" value="1"/>
</dbReference>
<accession>A0A2W5KSM0</accession>
<dbReference type="SUPFAM" id="SSF160719">
    <property type="entry name" value="gpW/gp25-like"/>
    <property type="match status" value="1"/>
</dbReference>
<dbReference type="Proteomes" id="UP000248597">
    <property type="component" value="Unassembled WGS sequence"/>
</dbReference>
<comment type="caution">
    <text evidence="2">The sequence shown here is derived from an EMBL/GenBank/DDBJ whole genome shotgun (WGS) entry which is preliminary data.</text>
</comment>
<evidence type="ECO:0000259" key="1">
    <source>
        <dbReference type="Pfam" id="PF04965"/>
    </source>
</evidence>
<dbReference type="InterPro" id="IPR007048">
    <property type="entry name" value="IraD/Gp25-like"/>
</dbReference>
<reference evidence="2 3" key="1">
    <citation type="submission" date="2017-08" db="EMBL/GenBank/DDBJ databases">
        <title>Infants hospitalized years apart are colonized by the same room-sourced microbial strains.</title>
        <authorList>
            <person name="Brooks B."/>
            <person name="Olm M.R."/>
            <person name="Firek B.A."/>
            <person name="Baker R."/>
            <person name="Thomas B.C."/>
            <person name="Morowitz M.J."/>
            <person name="Banfield J.F."/>
        </authorList>
    </citation>
    <scope>NUCLEOTIDE SEQUENCE [LARGE SCALE GENOMIC DNA]</scope>
    <source>
        <strain evidence="2">S2_005_003_R2_47</strain>
    </source>
</reference>
<evidence type="ECO:0000313" key="3">
    <source>
        <dbReference type="Proteomes" id="UP000248597"/>
    </source>
</evidence>
<proteinExistence type="predicted"/>